<comment type="caution">
    <text evidence="1">The sequence shown here is derived from an EMBL/GenBank/DDBJ whole genome shotgun (WGS) entry which is preliminary data.</text>
</comment>
<evidence type="ECO:0000313" key="2">
    <source>
        <dbReference type="Proteomes" id="UP000269352"/>
    </source>
</evidence>
<evidence type="ECO:0000313" key="1">
    <source>
        <dbReference type="EMBL" id="GBR72768.1"/>
    </source>
</evidence>
<accession>A0A388T972</accession>
<organism evidence="1 2">
    <name type="scientific">Termititenax aidoneus</name>
    <dbReference type="NCBI Taxonomy" id="2218524"/>
    <lineage>
        <taxon>Bacteria</taxon>
        <taxon>Bacillati</taxon>
        <taxon>Candidatus Margulisiibacteriota</taxon>
        <taxon>Candidatus Termititenacia</taxon>
        <taxon>Candidatus Termititenacales</taxon>
        <taxon>Candidatus Termititenacaceae</taxon>
        <taxon>Candidatus Termititenax</taxon>
    </lineage>
</organism>
<proteinExistence type="predicted"/>
<keyword evidence="2" id="KW-1185">Reference proteome</keyword>
<name>A0A388T972_TERA1</name>
<dbReference type="AlphaFoldDB" id="A0A388T972"/>
<sequence>MSDTDNQPEYTKLSKREQIEKAINKLAAFCTAKIPQKTIDLYIDEFDMRIKNAGILTKIISEYIQNRQAPYKMPTIKEILNLFYVYITPKKDVSTNCTKCKGGLISCLKFDGEKNIPYKVCCDCERGQYQYKINHGKIQYISADDVLEYDPEIQLLHKYALKQFGFPEANLKPAPFYVIYAHDAKALSPAELISENKKELAKAQEFLISQDFLRLCDERKQQYYEEAERLEKYLNQIEQGGNTL</sequence>
<gene>
    <name evidence="1" type="ORF">NO1_0252</name>
</gene>
<dbReference type="Proteomes" id="UP000269352">
    <property type="component" value="Unassembled WGS sequence"/>
</dbReference>
<reference evidence="1 2" key="1">
    <citation type="journal article" date="2019" name="ISME J.">
        <title>Genome analyses of uncultured TG2/ZB3 bacteria in 'Margulisbacteria' specifically attached to ectosymbiotic spirochetes of protists in the termite gut.</title>
        <authorList>
            <person name="Utami Y.D."/>
            <person name="Kuwahara H."/>
            <person name="Igai K."/>
            <person name="Murakami T."/>
            <person name="Sugaya K."/>
            <person name="Morikawa T."/>
            <person name="Nagura Y."/>
            <person name="Yuki M."/>
            <person name="Deevong P."/>
            <person name="Inoue T."/>
            <person name="Kihara K."/>
            <person name="Lo N."/>
            <person name="Yamada A."/>
            <person name="Ohkuma M."/>
            <person name="Hongoh Y."/>
        </authorList>
    </citation>
    <scope>NUCLEOTIDE SEQUENCE [LARGE SCALE GENOMIC DNA]</scope>
    <source>
        <strain evidence="1">NkOx7-01</strain>
    </source>
</reference>
<protein>
    <submittedName>
        <fullName evidence="1">Uncharacterized protein</fullName>
    </submittedName>
</protein>
<dbReference type="EMBL" id="BGZN01000002">
    <property type="protein sequence ID" value="GBR72768.1"/>
    <property type="molecule type" value="Genomic_DNA"/>
</dbReference>